<reference evidence="3" key="1">
    <citation type="journal article" date="2019" name="Int. J. Syst. Evol. Microbiol.">
        <title>The Global Catalogue of Microorganisms (GCM) 10K type strain sequencing project: providing services to taxonomists for standard genome sequencing and annotation.</title>
        <authorList>
            <consortium name="The Broad Institute Genomics Platform"/>
            <consortium name="The Broad Institute Genome Sequencing Center for Infectious Disease"/>
            <person name="Wu L."/>
            <person name="Ma J."/>
        </authorList>
    </citation>
    <scope>NUCLEOTIDE SEQUENCE [LARGE SCALE GENOMIC DNA]</scope>
    <source>
        <strain evidence="3">JCM 17106</strain>
    </source>
</reference>
<dbReference type="EMBL" id="BAABCW010000013">
    <property type="protein sequence ID" value="GAA3513935.1"/>
    <property type="molecule type" value="Genomic_DNA"/>
</dbReference>
<feature type="domain" description="DUF7825" evidence="1">
    <location>
        <begin position="80"/>
        <end position="318"/>
    </location>
</feature>
<sequence length="323" mass="37801">MIKVIYFYHITTNLLKKKRFLVVSGASFNPKEIKKLKDIWLTAYALKNPSKSIDAIISNQKKRNWSKLPIRWEWSVRRGYSDDRKYSWAILKQSFIQKGIEEIDFSQNKYLDHILYNREFIIADTSHWFYRGGYLQEPIYLNLILNTFAYLSDIEASETKSILEAVKYSVAHLLPLNKAGYLFLTLSLFCNKTPIRAGAFDWLSLLIDTKYLDIKEFTATSTKIITNDENPIPMARIIEQFDRLLQMQSEHIDVLYQVIEASLVQINLQNLPKGFSKMLHYYYEVLQVVNNPIPKNIIAKLEAMTQINAVKKESKKIMSLYES</sequence>
<keyword evidence="3" id="KW-1185">Reference proteome</keyword>
<dbReference type="InterPro" id="IPR056727">
    <property type="entry name" value="DUF7825"/>
</dbReference>
<proteinExistence type="predicted"/>
<gene>
    <name evidence="2" type="ORF">GCM10022393_29700</name>
</gene>
<dbReference type="Proteomes" id="UP001500459">
    <property type="component" value="Unassembled WGS sequence"/>
</dbReference>
<organism evidence="2 3">
    <name type="scientific">Aquimarina addita</name>
    <dbReference type="NCBI Taxonomy" id="870485"/>
    <lineage>
        <taxon>Bacteria</taxon>
        <taxon>Pseudomonadati</taxon>
        <taxon>Bacteroidota</taxon>
        <taxon>Flavobacteriia</taxon>
        <taxon>Flavobacteriales</taxon>
        <taxon>Flavobacteriaceae</taxon>
        <taxon>Aquimarina</taxon>
    </lineage>
</organism>
<dbReference type="Pfam" id="PF25149">
    <property type="entry name" value="DUF7825"/>
    <property type="match status" value="1"/>
</dbReference>
<protein>
    <recommendedName>
        <fullName evidence="1">DUF7825 domain-containing protein</fullName>
    </recommendedName>
</protein>
<evidence type="ECO:0000313" key="2">
    <source>
        <dbReference type="EMBL" id="GAA3513935.1"/>
    </source>
</evidence>
<comment type="caution">
    <text evidence="2">The sequence shown here is derived from an EMBL/GenBank/DDBJ whole genome shotgun (WGS) entry which is preliminary data.</text>
</comment>
<name>A0ABP6URS7_9FLAO</name>
<evidence type="ECO:0000313" key="3">
    <source>
        <dbReference type="Proteomes" id="UP001500459"/>
    </source>
</evidence>
<evidence type="ECO:0000259" key="1">
    <source>
        <dbReference type="Pfam" id="PF25149"/>
    </source>
</evidence>
<accession>A0ABP6URS7</accession>